<proteinExistence type="predicted"/>
<comment type="caution">
    <text evidence="2">The sequence shown here is derived from an EMBL/GenBank/DDBJ whole genome shotgun (WGS) entry which is preliminary data.</text>
</comment>
<feature type="chain" id="PRO_5046310833" evidence="1">
    <location>
        <begin position="26"/>
        <end position="236"/>
    </location>
</feature>
<keyword evidence="1" id="KW-0732">Signal</keyword>
<organism evidence="2 3">
    <name type="scientific">Leclercia tamurae</name>
    <dbReference type="NCBI Taxonomy" id="2926467"/>
    <lineage>
        <taxon>Bacteria</taxon>
        <taxon>Pseudomonadati</taxon>
        <taxon>Pseudomonadota</taxon>
        <taxon>Gammaproteobacteria</taxon>
        <taxon>Enterobacterales</taxon>
        <taxon>Enterobacteriaceae</taxon>
        <taxon>Leclercia</taxon>
    </lineage>
</organism>
<dbReference type="Pfam" id="PF06551">
    <property type="entry name" value="DUF1120"/>
    <property type="match status" value="1"/>
</dbReference>
<feature type="signal peptide" evidence="1">
    <location>
        <begin position="1"/>
        <end position="25"/>
    </location>
</feature>
<evidence type="ECO:0000256" key="1">
    <source>
        <dbReference type="SAM" id="SignalP"/>
    </source>
</evidence>
<sequence>MAHFKKTLSTLGVCAALVMAAQATAATEATLKVSGTIVPAACSTTLSNSGEVAYGSVASSVIRNAPEGNGLVQLGAKDITLTVTCDAASAMGFKMIDNRANTVVPLSASNYIVSPISGGNDAQSYHGFGLGLASNDAQIGAYSVVVDAANTKADSAAAGVVYSDDAGKNWRSGTAVYQVNDSARIVTVSNVGGSEPKLFREATFPLKISAGVQSSSVLGMDEITFDGNATLSLVYL</sequence>
<gene>
    <name evidence="2" type="ORF">M8318_00405</name>
</gene>
<protein>
    <submittedName>
        <fullName evidence="2">DUF1120 domain-containing protein</fullName>
    </submittedName>
</protein>
<name>A0ABT2R5I1_9ENTR</name>
<reference evidence="2" key="1">
    <citation type="submission" date="2022-05" db="EMBL/GenBank/DDBJ databases">
        <title>Description of a novel species of Leclercia; Leclercia tamurae and the Proposal for a Novel Genus Silvania gen. nov. Containing Two Novel Species Silvania hatchlandensis sp. nov. and Silvania confinis sp. nov. Isolated from the Rhizosphere of Oak.</title>
        <authorList>
            <person name="Maddock D.W."/>
            <person name="Brady C.L."/>
            <person name="Denman S."/>
            <person name="Arnold D."/>
        </authorList>
    </citation>
    <scope>NUCLEOTIDE SEQUENCE</scope>
    <source>
        <strain evidence="2">H6S3</strain>
    </source>
</reference>
<dbReference type="CDD" id="cd15482">
    <property type="entry name" value="Sialidase_non-viral"/>
    <property type="match status" value="1"/>
</dbReference>
<evidence type="ECO:0000313" key="2">
    <source>
        <dbReference type="EMBL" id="MCU6676136.1"/>
    </source>
</evidence>
<accession>A0ABT2R5I1</accession>
<dbReference type="Proteomes" id="UP001062027">
    <property type="component" value="Unassembled WGS sequence"/>
</dbReference>
<dbReference type="RefSeq" id="WP_262660598.1">
    <property type="nucleotide sequence ID" value="NZ_JAMHKS010000055.1"/>
</dbReference>
<dbReference type="EMBL" id="JAMHKS010000055">
    <property type="protein sequence ID" value="MCU6676136.1"/>
    <property type="molecule type" value="Genomic_DNA"/>
</dbReference>
<keyword evidence="3" id="KW-1185">Reference proteome</keyword>
<dbReference type="InterPro" id="IPR010546">
    <property type="entry name" value="DUF1120"/>
</dbReference>
<evidence type="ECO:0000313" key="3">
    <source>
        <dbReference type="Proteomes" id="UP001062027"/>
    </source>
</evidence>